<evidence type="ECO:0000313" key="4">
    <source>
        <dbReference type="Proteomes" id="UP000193411"/>
    </source>
</evidence>
<keyword evidence="4" id="KW-1185">Reference proteome</keyword>
<protein>
    <submittedName>
        <fullName evidence="3">Uncharacterized protein</fullName>
    </submittedName>
</protein>
<feature type="compositionally biased region" description="Polar residues" evidence="1">
    <location>
        <begin position="107"/>
        <end position="120"/>
    </location>
</feature>
<evidence type="ECO:0000256" key="2">
    <source>
        <dbReference type="SAM" id="Phobius"/>
    </source>
</evidence>
<keyword evidence="2" id="KW-0812">Transmembrane</keyword>
<feature type="region of interest" description="Disordered" evidence="1">
    <location>
        <begin position="88"/>
        <end position="132"/>
    </location>
</feature>
<feature type="transmembrane region" description="Helical" evidence="2">
    <location>
        <begin position="44"/>
        <end position="63"/>
    </location>
</feature>
<feature type="transmembrane region" description="Helical" evidence="2">
    <location>
        <begin position="12"/>
        <end position="32"/>
    </location>
</feature>
<sequence>MCKMRVDGMQKSVTSGFSGSLGKIAVVIAGGGGDDDDKDSVESGLGTMGRALLLLLGLAVGAVKAKDKEEERTARAFGAFRKKKCVEESAEQAEGHSKDEGVEGSKLSVQSKTFMQGNLSESKEERGPVYVV</sequence>
<evidence type="ECO:0000313" key="3">
    <source>
        <dbReference type="EMBL" id="ORZ38910.1"/>
    </source>
</evidence>
<evidence type="ECO:0000256" key="1">
    <source>
        <dbReference type="SAM" id="MobiDB-lite"/>
    </source>
</evidence>
<dbReference type="EMBL" id="MCFL01000007">
    <property type="protein sequence ID" value="ORZ38910.1"/>
    <property type="molecule type" value="Genomic_DNA"/>
</dbReference>
<keyword evidence="2" id="KW-1133">Transmembrane helix</keyword>
<comment type="caution">
    <text evidence="3">The sequence shown here is derived from an EMBL/GenBank/DDBJ whole genome shotgun (WGS) entry which is preliminary data.</text>
</comment>
<gene>
    <name evidence="3" type="ORF">BCR44DRAFT_1458787</name>
</gene>
<name>A0A1Y2HWD7_9FUNG</name>
<reference evidence="3 4" key="1">
    <citation type="submission" date="2016-07" db="EMBL/GenBank/DDBJ databases">
        <title>Pervasive Adenine N6-methylation of Active Genes in Fungi.</title>
        <authorList>
            <consortium name="DOE Joint Genome Institute"/>
            <person name="Mondo S.J."/>
            <person name="Dannebaum R.O."/>
            <person name="Kuo R.C."/>
            <person name="Labutti K."/>
            <person name="Haridas S."/>
            <person name="Kuo A."/>
            <person name="Salamov A."/>
            <person name="Ahrendt S.R."/>
            <person name="Lipzen A."/>
            <person name="Sullivan W."/>
            <person name="Andreopoulos W.B."/>
            <person name="Clum A."/>
            <person name="Lindquist E."/>
            <person name="Daum C."/>
            <person name="Ramamoorthy G.K."/>
            <person name="Gryganskyi A."/>
            <person name="Culley D."/>
            <person name="Magnuson J.K."/>
            <person name="James T.Y."/>
            <person name="O'Malley M.A."/>
            <person name="Stajich J.E."/>
            <person name="Spatafora J.W."/>
            <person name="Visel A."/>
            <person name="Grigoriev I.V."/>
        </authorList>
    </citation>
    <scope>NUCLEOTIDE SEQUENCE [LARGE SCALE GENOMIC DNA]</scope>
    <source>
        <strain evidence="3 4">PL171</strain>
    </source>
</reference>
<dbReference type="AlphaFoldDB" id="A0A1Y2HWD7"/>
<organism evidence="3 4">
    <name type="scientific">Catenaria anguillulae PL171</name>
    <dbReference type="NCBI Taxonomy" id="765915"/>
    <lineage>
        <taxon>Eukaryota</taxon>
        <taxon>Fungi</taxon>
        <taxon>Fungi incertae sedis</taxon>
        <taxon>Blastocladiomycota</taxon>
        <taxon>Blastocladiomycetes</taxon>
        <taxon>Blastocladiales</taxon>
        <taxon>Catenariaceae</taxon>
        <taxon>Catenaria</taxon>
    </lineage>
</organism>
<dbReference type="Proteomes" id="UP000193411">
    <property type="component" value="Unassembled WGS sequence"/>
</dbReference>
<feature type="compositionally biased region" description="Basic and acidic residues" evidence="1">
    <location>
        <begin position="121"/>
        <end position="132"/>
    </location>
</feature>
<keyword evidence="2" id="KW-0472">Membrane</keyword>
<accession>A0A1Y2HWD7</accession>
<feature type="compositionally biased region" description="Basic and acidic residues" evidence="1">
    <location>
        <begin position="93"/>
        <end position="103"/>
    </location>
</feature>
<proteinExistence type="predicted"/>